<proteinExistence type="predicted"/>
<sequence>MAWGDKDLILRNTMKVIPSILITCSLISMAPKAISQVLRSSDFDSLATTSSEDLTGVEPRTIDDWNWGLGGEFPDREPSPSLESSNFDLDLYETRVRQLNDAYQDTDYNLGDYDRPTRRFPLLDL</sequence>
<name>B1WR84_CROS5</name>
<accession>B1WR84</accession>
<dbReference type="eggNOG" id="ENOG50320QA">
    <property type="taxonomic scope" value="Bacteria"/>
</dbReference>
<dbReference type="Proteomes" id="UP000001203">
    <property type="component" value="Chromosome circular"/>
</dbReference>
<dbReference type="KEGG" id="cyt:cce_0791"/>
<dbReference type="AlphaFoldDB" id="B1WR84"/>
<organism evidence="1 2">
    <name type="scientific">Crocosphaera subtropica (strain ATCC 51142 / BH68)</name>
    <name type="common">Cyanothece sp. (strain ATCC 51142)</name>
    <dbReference type="NCBI Taxonomy" id="43989"/>
    <lineage>
        <taxon>Bacteria</taxon>
        <taxon>Bacillati</taxon>
        <taxon>Cyanobacteriota</taxon>
        <taxon>Cyanophyceae</taxon>
        <taxon>Oscillatoriophycideae</taxon>
        <taxon>Chroococcales</taxon>
        <taxon>Aphanothecaceae</taxon>
        <taxon>Crocosphaera</taxon>
        <taxon>Crocosphaera subtropica</taxon>
    </lineage>
</organism>
<protein>
    <submittedName>
        <fullName evidence="1">Uncharacterized protein</fullName>
    </submittedName>
</protein>
<reference evidence="1 2" key="1">
    <citation type="journal article" date="2008" name="Proc. Natl. Acad. Sci. U.S.A.">
        <title>The genome of Cyanothece 51142, a unicellular diazotrophic cyanobacterium important in the marine nitrogen cycle.</title>
        <authorList>
            <person name="Welsh E.A."/>
            <person name="Liberton M."/>
            <person name="Stoeckel J."/>
            <person name="Loh T."/>
            <person name="Elvitigala T."/>
            <person name="Wang C."/>
            <person name="Wollam A."/>
            <person name="Fulton R.S."/>
            <person name="Clifton S.W."/>
            <person name="Jacobs J.M."/>
            <person name="Aurora R."/>
            <person name="Ghosh B.K."/>
            <person name="Sherman L.A."/>
            <person name="Smith R.D."/>
            <person name="Wilson R.K."/>
            <person name="Pakrasi H.B."/>
        </authorList>
    </citation>
    <scope>NUCLEOTIDE SEQUENCE [LARGE SCALE GENOMIC DNA]</scope>
    <source>
        <strain evidence="2">ATCC 51142 / BH68</strain>
    </source>
</reference>
<keyword evidence="2" id="KW-1185">Reference proteome</keyword>
<dbReference type="HOGENOM" id="CLU_1988929_0_0_3"/>
<gene>
    <name evidence="1" type="ordered locus">cce_0791</name>
</gene>
<dbReference type="EMBL" id="CP000806">
    <property type="protein sequence ID" value="ACB50142.1"/>
    <property type="molecule type" value="Genomic_DNA"/>
</dbReference>
<evidence type="ECO:0000313" key="2">
    <source>
        <dbReference type="Proteomes" id="UP000001203"/>
    </source>
</evidence>
<evidence type="ECO:0000313" key="1">
    <source>
        <dbReference type="EMBL" id="ACB50142.1"/>
    </source>
</evidence>